<feature type="compositionally biased region" description="Basic and acidic residues" evidence="7">
    <location>
        <begin position="91"/>
        <end position="102"/>
    </location>
</feature>
<dbReference type="Pfam" id="PF01416">
    <property type="entry name" value="PseudoU_synth_1"/>
    <property type="match status" value="1"/>
</dbReference>
<evidence type="ECO:0000256" key="4">
    <source>
        <dbReference type="ARBA" id="ARBA00036943"/>
    </source>
</evidence>
<feature type="region of interest" description="Disordered" evidence="7">
    <location>
        <begin position="555"/>
        <end position="580"/>
    </location>
</feature>
<evidence type="ECO:0000256" key="6">
    <source>
        <dbReference type="PIRSR" id="PIRSR641708-2"/>
    </source>
</evidence>
<dbReference type="GO" id="GO:0031119">
    <property type="term" value="P:tRNA pseudouridine synthesis"/>
    <property type="evidence" value="ECO:0007669"/>
    <property type="project" value="InterPro"/>
</dbReference>
<dbReference type="Gene3D" id="3.30.70.660">
    <property type="entry name" value="Pseudouridine synthase I, catalytic domain, C-terminal subdomain"/>
    <property type="match status" value="1"/>
</dbReference>
<evidence type="ECO:0000313" key="10">
    <source>
        <dbReference type="Proteomes" id="UP000807469"/>
    </source>
</evidence>
<dbReference type="Proteomes" id="UP000807469">
    <property type="component" value="Unassembled WGS sequence"/>
</dbReference>
<dbReference type="SUPFAM" id="SSF55120">
    <property type="entry name" value="Pseudouridine synthase"/>
    <property type="match status" value="1"/>
</dbReference>
<dbReference type="PANTHER" id="PTHR11142:SF4">
    <property type="entry name" value="PSEUDOURIDYLATE SYNTHASE 1 HOMOLOG"/>
    <property type="match status" value="1"/>
</dbReference>
<accession>A0A9P5YSH5</accession>
<comment type="similarity">
    <text evidence="1">Belongs to the tRNA pseudouridine synthase TruA family.</text>
</comment>
<evidence type="ECO:0000256" key="1">
    <source>
        <dbReference type="ARBA" id="ARBA00009375"/>
    </source>
</evidence>
<dbReference type="InterPro" id="IPR020097">
    <property type="entry name" value="PsdUridine_synth_TruA_a/b_dom"/>
</dbReference>
<keyword evidence="2" id="KW-0819">tRNA processing</keyword>
<keyword evidence="10" id="KW-1185">Reference proteome</keyword>
<name>A0A9P5YSH5_9AGAR</name>
<dbReference type="InterPro" id="IPR041708">
    <property type="entry name" value="PUS1/PUS2-like"/>
</dbReference>
<evidence type="ECO:0000256" key="3">
    <source>
        <dbReference type="ARBA" id="ARBA00023235"/>
    </source>
</evidence>
<feature type="active site" description="Nucleophile" evidence="5">
    <location>
        <position position="197"/>
    </location>
</feature>
<dbReference type="EMBL" id="MU155351">
    <property type="protein sequence ID" value="KAF9475007.1"/>
    <property type="molecule type" value="Genomic_DNA"/>
</dbReference>
<dbReference type="GO" id="GO:0005634">
    <property type="term" value="C:nucleus"/>
    <property type="evidence" value="ECO:0007669"/>
    <property type="project" value="TreeGrafter"/>
</dbReference>
<feature type="compositionally biased region" description="Basic and acidic residues" evidence="7">
    <location>
        <begin position="1"/>
        <end position="26"/>
    </location>
</feature>
<dbReference type="GO" id="GO:0003723">
    <property type="term" value="F:RNA binding"/>
    <property type="evidence" value="ECO:0007669"/>
    <property type="project" value="InterPro"/>
</dbReference>
<dbReference type="PANTHER" id="PTHR11142">
    <property type="entry name" value="PSEUDOURIDYLATE SYNTHASE"/>
    <property type="match status" value="1"/>
</dbReference>
<evidence type="ECO:0000313" key="9">
    <source>
        <dbReference type="EMBL" id="KAF9475007.1"/>
    </source>
</evidence>
<comment type="catalytic activity">
    <reaction evidence="4">
        <text>a uridine in tRNA = a pseudouridine in tRNA</text>
        <dbReference type="Rhea" id="RHEA:54572"/>
        <dbReference type="Rhea" id="RHEA-COMP:13339"/>
        <dbReference type="Rhea" id="RHEA-COMP:13934"/>
        <dbReference type="ChEBI" id="CHEBI:65314"/>
        <dbReference type="ChEBI" id="CHEBI:65315"/>
    </reaction>
</comment>
<feature type="compositionally biased region" description="Basic and acidic residues" evidence="7">
    <location>
        <begin position="61"/>
        <end position="84"/>
    </location>
</feature>
<comment type="caution">
    <text evidence="9">The sequence shown here is derived from an EMBL/GenBank/DDBJ whole genome shotgun (WGS) entry which is preliminary data.</text>
</comment>
<dbReference type="FunFam" id="3.30.70.580:FF:000002">
    <property type="entry name" value="tRNA pseudouridine synthase"/>
    <property type="match status" value="1"/>
</dbReference>
<feature type="compositionally biased region" description="Polar residues" evidence="7">
    <location>
        <begin position="35"/>
        <end position="47"/>
    </location>
</feature>
<dbReference type="OrthoDB" id="10256309at2759"/>
<dbReference type="GO" id="GO:0009982">
    <property type="term" value="F:pseudouridine synthase activity"/>
    <property type="evidence" value="ECO:0007669"/>
    <property type="project" value="InterPro"/>
</dbReference>
<protein>
    <submittedName>
        <fullName evidence="9">Pseudouridine synthase</fullName>
    </submittedName>
</protein>
<feature type="domain" description="Pseudouridine synthase I TruA alpha/beta" evidence="8">
    <location>
        <begin position="331"/>
        <end position="434"/>
    </location>
</feature>
<feature type="compositionally biased region" description="Acidic residues" evidence="7">
    <location>
        <begin position="555"/>
        <end position="569"/>
    </location>
</feature>
<proteinExistence type="inferred from homology"/>
<feature type="binding site" evidence="6">
    <location>
        <position position="256"/>
    </location>
    <ligand>
        <name>substrate</name>
    </ligand>
</feature>
<dbReference type="GO" id="GO:1990481">
    <property type="term" value="P:mRNA pseudouridine synthesis"/>
    <property type="evidence" value="ECO:0007669"/>
    <property type="project" value="TreeGrafter"/>
</dbReference>
<reference evidence="9" key="1">
    <citation type="submission" date="2020-11" db="EMBL/GenBank/DDBJ databases">
        <authorList>
            <consortium name="DOE Joint Genome Institute"/>
            <person name="Ahrendt S."/>
            <person name="Riley R."/>
            <person name="Andreopoulos W."/>
            <person name="Labutti K."/>
            <person name="Pangilinan J."/>
            <person name="Ruiz-Duenas F.J."/>
            <person name="Barrasa J.M."/>
            <person name="Sanchez-Garcia M."/>
            <person name="Camarero S."/>
            <person name="Miyauchi S."/>
            <person name="Serrano A."/>
            <person name="Linde D."/>
            <person name="Babiker R."/>
            <person name="Drula E."/>
            <person name="Ayuso-Fernandez I."/>
            <person name="Pacheco R."/>
            <person name="Padilla G."/>
            <person name="Ferreira P."/>
            <person name="Barriuso J."/>
            <person name="Kellner H."/>
            <person name="Castanera R."/>
            <person name="Alfaro M."/>
            <person name="Ramirez L."/>
            <person name="Pisabarro A.G."/>
            <person name="Kuo A."/>
            <person name="Tritt A."/>
            <person name="Lipzen A."/>
            <person name="He G."/>
            <person name="Yan M."/>
            <person name="Ng V."/>
            <person name="Cullen D."/>
            <person name="Martin F."/>
            <person name="Rosso M.-N."/>
            <person name="Henrissat B."/>
            <person name="Hibbett D."/>
            <person name="Martinez A.T."/>
            <person name="Grigoriev I.V."/>
        </authorList>
    </citation>
    <scope>NUCLEOTIDE SEQUENCE</scope>
    <source>
        <strain evidence="9">CIRM-BRFM 674</strain>
    </source>
</reference>
<feature type="region of interest" description="Disordered" evidence="7">
    <location>
        <begin position="1"/>
        <end position="115"/>
    </location>
</feature>
<evidence type="ECO:0000256" key="7">
    <source>
        <dbReference type="SAM" id="MobiDB-lite"/>
    </source>
</evidence>
<evidence type="ECO:0000259" key="8">
    <source>
        <dbReference type="Pfam" id="PF01416"/>
    </source>
</evidence>
<dbReference type="InterPro" id="IPR020094">
    <property type="entry name" value="TruA/RsuA/RluB/E/F_N"/>
</dbReference>
<evidence type="ECO:0000256" key="2">
    <source>
        <dbReference type="ARBA" id="ARBA00022694"/>
    </source>
</evidence>
<evidence type="ECO:0000256" key="5">
    <source>
        <dbReference type="PIRSR" id="PIRSR641708-1"/>
    </source>
</evidence>
<dbReference type="InterPro" id="IPR020103">
    <property type="entry name" value="PsdUridine_synth_cat_dom_sf"/>
</dbReference>
<dbReference type="CDD" id="cd02568">
    <property type="entry name" value="PseudoU_synth_PUS1_PUS2"/>
    <property type="match status" value="1"/>
</dbReference>
<dbReference type="InterPro" id="IPR001406">
    <property type="entry name" value="PsdUridine_synth_TruA"/>
</dbReference>
<organism evidence="9 10">
    <name type="scientific">Pholiota conissans</name>
    <dbReference type="NCBI Taxonomy" id="109636"/>
    <lineage>
        <taxon>Eukaryota</taxon>
        <taxon>Fungi</taxon>
        <taxon>Dikarya</taxon>
        <taxon>Basidiomycota</taxon>
        <taxon>Agaricomycotina</taxon>
        <taxon>Agaricomycetes</taxon>
        <taxon>Agaricomycetidae</taxon>
        <taxon>Agaricales</taxon>
        <taxon>Agaricineae</taxon>
        <taxon>Strophariaceae</taxon>
        <taxon>Pholiota</taxon>
    </lineage>
</organism>
<dbReference type="InterPro" id="IPR020095">
    <property type="entry name" value="PsdUridine_synth_TruA_C"/>
</dbReference>
<gene>
    <name evidence="9" type="ORF">BDN70DRAFT_814752</name>
</gene>
<dbReference type="Gene3D" id="3.30.70.580">
    <property type="entry name" value="Pseudouridine synthase I, catalytic domain, N-terminal subdomain"/>
    <property type="match status" value="1"/>
</dbReference>
<dbReference type="AlphaFoldDB" id="A0A9P5YSH5"/>
<sequence length="580" mass="65666">MAGEKRRVDNAPGDVHSEAKRARLDEVPIAFSSALGASTPLTGNTASGDACTDVNLTSTVEETKKQEPRSKRPDRRNQPKEKGRGRGGRRTRNEEDAAKEEQSTTEGDPIPKAPRYPKRQCSLFIGFCGSGYSGMQMYAIFSYSILLSHSVFIIRQPDHTRTIEGVLFNALVKVGAVSQDNADNPTKVALARAARTDAGVHAAGNIVSLKMIVTIPGVKDLVARINEELPPEIRLWGYGRTQNSFNARLSCDSRKYTYFFPTYLLVPPKPGSGLHRVWAEHAAIFPDAVSKLPISYDFWEGRESSTQEEDMLRKRSWRIKHKQVETLRTLAKKYEGTHNFHNFTVSRDFSDRSNNRYMKKIEVADPVVYGDTEWISVLFHGQSFMLHQRKMMAILVLGCRMGTSPRIISELYGQRSVFVPKMPSLGLLLEEPLFNSYNEKIAAINAKLKPTDPEYRPLIDFDVHREKMNAFKEIFIYKNMREVEDRDGLFDAWVRMIDAYAGNDLLYLNPTGAVPEAAVIKQGEKRANPFREKKIFDTTNFPADGIKKDLQEETLELEEEEEEEEEEDILDKSQLAETEG</sequence>
<dbReference type="NCBIfam" id="TIGR00071">
    <property type="entry name" value="hisT_truA"/>
    <property type="match status" value="1"/>
</dbReference>
<keyword evidence="3" id="KW-0413">Isomerase</keyword>